<dbReference type="Pfam" id="PF03212">
    <property type="entry name" value="Pertactin"/>
    <property type="match status" value="1"/>
</dbReference>
<gene>
    <name evidence="7" type="primary">hap_2</name>
    <name evidence="7" type="ORF">NCTC8540_01710</name>
</gene>
<dbReference type="GO" id="GO:0005576">
    <property type="term" value="C:extracellular region"/>
    <property type="evidence" value="ECO:0007669"/>
    <property type="project" value="UniProtKB-SubCell"/>
</dbReference>
<evidence type="ECO:0000259" key="6">
    <source>
        <dbReference type="Pfam" id="PF24078"/>
    </source>
</evidence>
<keyword evidence="7" id="KW-0378">Hydrolase</keyword>
<accession>A0AB38HA03</accession>
<dbReference type="InterPro" id="IPR000710">
    <property type="entry name" value="Peptidase_S6"/>
</dbReference>
<feature type="domain" description="PIC/HAP1/IgA0-like second beta-solenoid repeat region" evidence="6">
    <location>
        <begin position="266"/>
        <end position="438"/>
    </location>
</feature>
<dbReference type="InterPro" id="IPR036709">
    <property type="entry name" value="Autotransporte_beta_dom_sf"/>
</dbReference>
<dbReference type="Gene3D" id="2.40.10.120">
    <property type="match status" value="1"/>
</dbReference>
<keyword evidence="4" id="KW-1133">Transmembrane helix</keyword>
<evidence type="ECO:0000313" key="8">
    <source>
        <dbReference type="Proteomes" id="UP000254496"/>
    </source>
</evidence>
<proteinExistence type="predicted"/>
<dbReference type="InterPro" id="IPR050909">
    <property type="entry name" value="Bact_Autotransporter_VF"/>
</dbReference>
<evidence type="ECO:0000256" key="4">
    <source>
        <dbReference type="SAM" id="Phobius"/>
    </source>
</evidence>
<evidence type="ECO:0000256" key="1">
    <source>
        <dbReference type="ARBA" id="ARBA00004613"/>
    </source>
</evidence>
<keyword evidence="4" id="KW-0472">Membrane</keyword>
<organism evidence="7 8">
    <name type="scientific">Canicola haemoglobinophilus</name>
    <dbReference type="NCBI Taxonomy" id="733"/>
    <lineage>
        <taxon>Bacteria</taxon>
        <taxon>Pseudomonadati</taxon>
        <taxon>Pseudomonadota</taxon>
        <taxon>Gammaproteobacteria</taxon>
        <taxon>Pasteurellales</taxon>
        <taxon>Pasteurellaceae</taxon>
        <taxon>Canicola</taxon>
    </lineage>
</organism>
<dbReference type="EMBL" id="UGHJ01000001">
    <property type="protein sequence ID" value="STO69186.1"/>
    <property type="molecule type" value="Genomic_DNA"/>
</dbReference>
<dbReference type="InterPro" id="IPR011050">
    <property type="entry name" value="Pectin_lyase_fold/virulence"/>
</dbReference>
<evidence type="ECO:0000259" key="5">
    <source>
        <dbReference type="Pfam" id="PF03212"/>
    </source>
</evidence>
<sequence>MQEDIAGTITNNSTAPLNWTIQDNAISNISNGSDIDFSLAIHNPNLVNESKRPADLAKNHGKTVYFSGQDCVLHLMQNINQGAGALYFDTNFSVEGNRDDIEWIGAGVSVAENKQVTWKIHNPENDRLSKIGKGTLYVNGKGANKGDISVGEGKVILAQQENDAGEKQAFNQVGIVSGRSTVVLNDATQVDPDKIYFGFRGGRLDLNGNNLTFKYIQNTDEGARIVNHNLTKAATVKITNPPLTDTNKISAFNGYFGENDKNRKNGQLNLNFAPETDEHLFFITGGLELNGDINITKGNLLLSGRPTPHAYDHLKGKDVIIEDDWIDRTFNANTINVEHGNFYVGRNVQSVNANFSAQNQANLHLGFIQNHTPVCIRSDYSGKVLSCQAENLEEKVYQSIPTTKISGNVNLADNSKLALGKTELKGHITTSPNTEVQLYKDAHWIMSNDNTVDNLVLNEGSRVSLNGDENNTNILTINRSLSGNGIFRFSTHTSDQVGNKILIKGAALGNYQFDVEDQGAEPYKSKRLTLLRVENGNLDNQLNVSLHNKDHVDLGTYRYHLMKDDQEFYLYSPVQAEYDAEMARLAEIEKKLLAANNTQADLISASANAAVSEFSSQINALLHINSYLDRKLTEKQSKEWYFWSRVENQKMHNHSDLYRSYQQNINLQQMGIEKQLSNNVAFGALYSLAQTKDLYADNIVGKRKIHQLSMYLKNIGLIISFPVLILVMLSPTTK</sequence>
<dbReference type="InterPro" id="IPR004899">
    <property type="entry name" value="Pertactin_central"/>
</dbReference>
<comment type="caution">
    <text evidence="7">The sequence shown here is derived from an EMBL/GenBank/DDBJ whole genome shotgun (WGS) entry which is preliminary data.</text>
</comment>
<dbReference type="AlphaFoldDB" id="A0AB38HA03"/>
<dbReference type="EC" id="3.4.21.-" evidence="7"/>
<dbReference type="PANTHER" id="PTHR12338:SF9">
    <property type="entry name" value="IMMUNOGLOBULIN A1 PROTEASE AUTOTRANSPORTER"/>
    <property type="match status" value="1"/>
</dbReference>
<dbReference type="Pfam" id="PF24078">
    <property type="entry name" value="Beta-sol_PIC_HAP1_IgA0_2nd"/>
    <property type="match status" value="1"/>
</dbReference>
<dbReference type="InterPro" id="IPR012332">
    <property type="entry name" value="Autotransporter_pectin_lyase_C"/>
</dbReference>
<comment type="subcellular location">
    <subcellularLocation>
        <location evidence="1">Secreted</location>
    </subcellularLocation>
</comment>
<keyword evidence="2" id="KW-0964">Secreted</keyword>
<dbReference type="InterPro" id="IPR057393">
    <property type="entry name" value="PIC_HAP1_IgA0_b-sol2"/>
</dbReference>
<keyword evidence="4" id="KW-0812">Transmembrane</keyword>
<dbReference type="PRINTS" id="PR00921">
    <property type="entry name" value="IGASERPTASE"/>
</dbReference>
<evidence type="ECO:0000256" key="2">
    <source>
        <dbReference type="ARBA" id="ARBA00022525"/>
    </source>
</evidence>
<evidence type="ECO:0000256" key="3">
    <source>
        <dbReference type="ARBA" id="ARBA00022729"/>
    </source>
</evidence>
<dbReference type="GO" id="GO:0004252">
    <property type="term" value="F:serine-type endopeptidase activity"/>
    <property type="evidence" value="ECO:0007669"/>
    <property type="project" value="InterPro"/>
</dbReference>
<dbReference type="GO" id="GO:0006508">
    <property type="term" value="P:proteolysis"/>
    <property type="evidence" value="ECO:0007669"/>
    <property type="project" value="InterPro"/>
</dbReference>
<dbReference type="SUPFAM" id="SSF51126">
    <property type="entry name" value="Pectin lyase-like"/>
    <property type="match status" value="1"/>
</dbReference>
<feature type="transmembrane region" description="Helical" evidence="4">
    <location>
        <begin position="710"/>
        <end position="729"/>
    </location>
</feature>
<feature type="domain" description="Pertactin central region" evidence="5">
    <location>
        <begin position="453"/>
        <end position="570"/>
    </location>
</feature>
<reference evidence="7 8" key="1">
    <citation type="submission" date="2018-06" db="EMBL/GenBank/DDBJ databases">
        <authorList>
            <consortium name="Pathogen Informatics"/>
            <person name="Doyle S."/>
        </authorList>
    </citation>
    <scope>NUCLEOTIDE SEQUENCE [LARGE SCALE GENOMIC DNA]</scope>
    <source>
        <strain evidence="7 8">NCTC8540</strain>
    </source>
</reference>
<dbReference type="SUPFAM" id="SSF103515">
    <property type="entry name" value="Autotransporter"/>
    <property type="match status" value="1"/>
</dbReference>
<name>A0AB38HA03_9PAST</name>
<keyword evidence="3" id="KW-0732">Signal</keyword>
<dbReference type="Gene3D" id="2.160.20.20">
    <property type="match status" value="2"/>
</dbReference>
<protein>
    <submittedName>
        <fullName evidence="7">Adhesion and penetration protein Hap</fullName>
        <ecNumber evidence="7">3.4.21.-</ecNumber>
    </submittedName>
</protein>
<dbReference type="Proteomes" id="UP000254496">
    <property type="component" value="Unassembled WGS sequence"/>
</dbReference>
<dbReference type="PANTHER" id="PTHR12338">
    <property type="entry name" value="AUTOTRANSPORTER"/>
    <property type="match status" value="1"/>
</dbReference>
<evidence type="ECO:0000313" key="7">
    <source>
        <dbReference type="EMBL" id="STO69186.1"/>
    </source>
</evidence>